<feature type="compositionally biased region" description="Basic and acidic residues" evidence="4">
    <location>
        <begin position="858"/>
        <end position="892"/>
    </location>
</feature>
<accession>A0A5J5B3T5</accession>
<protein>
    <recommendedName>
        <fullName evidence="5">CW-type domain-containing protein</fullName>
    </recommendedName>
</protein>
<dbReference type="EMBL" id="CM018039">
    <property type="protein sequence ID" value="KAA8536866.1"/>
    <property type="molecule type" value="Genomic_DNA"/>
</dbReference>
<feature type="compositionally biased region" description="Acidic residues" evidence="4">
    <location>
        <begin position="7"/>
        <end position="19"/>
    </location>
</feature>
<dbReference type="Pfam" id="PF24756">
    <property type="entry name" value="THD_CWZF3-5-7"/>
    <property type="match status" value="1"/>
</dbReference>
<evidence type="ECO:0000313" key="6">
    <source>
        <dbReference type="EMBL" id="KAA8536866.1"/>
    </source>
</evidence>
<dbReference type="Pfam" id="PF07496">
    <property type="entry name" value="zf-CW"/>
    <property type="match status" value="1"/>
</dbReference>
<dbReference type="OrthoDB" id="757982at2759"/>
<name>A0A5J5B3T5_9ASTE</name>
<feature type="region of interest" description="Disordered" evidence="4">
    <location>
        <begin position="829"/>
        <end position="898"/>
    </location>
</feature>
<dbReference type="PANTHER" id="PTHR46524">
    <property type="entry name" value="CW-TYPE ZINC FINGER"/>
    <property type="match status" value="1"/>
</dbReference>
<evidence type="ECO:0000313" key="7">
    <source>
        <dbReference type="Proteomes" id="UP000325577"/>
    </source>
</evidence>
<sequence length="1510" mass="165383">MERLEEGETSPFQDDDQNFDPDIAFPYIDERIQDVLGDYQKDFEGGISTESLGPKFGGYGSFLSADWRSDISSHPKTRQNVMIHGIPRPPHNPPSEGACQNSTALSSETLPLSGPDSNSALPLPLSRISSMDSSAQFWSAGECVPRQEAVGKSSNPSNQKTLKFRIKVGSENKLAQKNAEIYSSLGLNMSPSSSPLGSPAVCEMNFVESPDTLGDSPSYIIKTMTSCPVPDGVMLSPLEDRLVCFMEEDNCLNSNRPGPAQESHAVLVNDFASIEGTRDLLGEKETNLWDRNGRLFEKMNENNEDPVKVVNSHPETEIDIDNSMGKEVVSSALKLQIISNRKSEAGDVAKGTGKASKEKMGVAKYRVAPSNLGKEGALESVSDKPGSWIHKGNAKTGFVEKVKKDKEAGHNLINDDGAKDDNSCNLSEGIYDIPKRMKDFDARKGGPGRPKFGQETTCHIQDGKKAPNGMQKPSSEGKKKLKGSQSSGRSAADIPMESLRVGSSAAPQVKKTCGSYFPTKSEGSDMILNKNLMKVRDSDSNLIRKTKQGKKENRMDLVETALKDRVKYSKLEDADKGTNALSSNLEKRSGGKNTGFPSSFEAHLKGDLNDTKSTKNGPNSNVFSAEVVPVVIQENWVCCDKCHKWRLLPYDTNPAHLPKKWVCSMLNWLPGMNKCSFSEEETTNTLNELYQIPIPDIKNNQLSFPGAASGVTLANTQSLEQIPQDVGFNFAPSGGKSKHGLKAVSGDARTLKLKSKREADQDGFITHNKAKRDMDVVQNPGGLLTKQTKIDNQKYNEYSSSCYSEGATKDSSVASPKNPKNLVQKTVAMEEHSNSDFVRRKRKLKDDQESQIYSETLPSKHQEEKKAGESKYHEDAHNTSEENGRQDRKDEATGIVLSSNRSYPVDGNIVYEEGKSIQNGQPLGQYYVKKLSQWTVNDKNCLRKDLGSGNPSIATTSSSSKVSGTYKIKVRFQKVKDSPVESVSSSPLRISNTDNLSKGLLRKDDATKSNLSLLNSPRKSSEGKGDGGSDQSGTVRKEQFIHRRPKPSLSDYVNEIEAKDHCNNKQSSHNHLDGSLPQKSGKGSSSRAREKHFTSNSNSGSGGIKISGLSVEQKDLYPKKRTKHEVEKESHDCAPYKDEISSGKFKTKGNYVIKSEKVEKGNVGRKFSAGRHPNSIRGCQSRNEEHEDPHAESDTITKTLGRQGDFTGEFQDQNGAMAAKQLGKAGTWNELHQASFQQRTSNVLGPNDIEVPSPIKNDTSSHAANNALEEAKDLKHSANRLMHALKISGSGLESTKLFFQAALKFLHGASLLEPCNGDSAKHGEMTLVEVYGTTAKLCEYCAHEYERCKDMASAAVAYKCMEVSYMRLVYSNDFIASRDCHELQMALQMVPSVESPSSSASDVDNLSHQEMVNKMDIAKDVSLLQVSGNHVITARDQPCFVRLLNSVQDVNCAMEASRKCQNAFAAASVTLANAGNNGSISSIKRVLDYSFHDVEGLLHLVHHAMETLSS</sequence>
<feature type="region of interest" description="Disordered" evidence="4">
    <location>
        <begin position="1063"/>
        <end position="1110"/>
    </location>
</feature>
<dbReference type="Proteomes" id="UP000325577">
    <property type="component" value="Linkage Group LG16"/>
</dbReference>
<evidence type="ECO:0000256" key="1">
    <source>
        <dbReference type="ARBA" id="ARBA00022723"/>
    </source>
</evidence>
<dbReference type="Gene3D" id="3.30.40.100">
    <property type="match status" value="1"/>
</dbReference>
<keyword evidence="7" id="KW-1185">Reference proteome</keyword>
<feature type="region of interest" description="Disordered" evidence="4">
    <location>
        <begin position="1"/>
        <end position="22"/>
    </location>
</feature>
<dbReference type="GO" id="GO:0008270">
    <property type="term" value="F:zinc ion binding"/>
    <property type="evidence" value="ECO:0007669"/>
    <property type="project" value="UniProtKB-KW"/>
</dbReference>
<feature type="region of interest" description="Disordered" evidence="4">
    <location>
        <begin position="999"/>
        <end position="1051"/>
    </location>
</feature>
<evidence type="ECO:0000256" key="3">
    <source>
        <dbReference type="ARBA" id="ARBA00022833"/>
    </source>
</evidence>
<feature type="compositionally biased region" description="Basic and acidic residues" evidence="4">
    <location>
        <begin position="1182"/>
        <end position="1195"/>
    </location>
</feature>
<keyword evidence="1" id="KW-0479">Metal-binding</keyword>
<proteinExistence type="predicted"/>
<evidence type="ECO:0000259" key="5">
    <source>
        <dbReference type="PROSITE" id="PS51050"/>
    </source>
</evidence>
<feature type="compositionally biased region" description="Polar residues" evidence="4">
    <location>
        <begin position="1077"/>
        <end position="1086"/>
    </location>
</feature>
<feature type="compositionally biased region" description="Polar residues" evidence="4">
    <location>
        <begin position="98"/>
        <end position="116"/>
    </location>
</feature>
<feature type="compositionally biased region" description="Basic and acidic residues" evidence="4">
    <location>
        <begin position="829"/>
        <end position="848"/>
    </location>
</feature>
<evidence type="ECO:0000256" key="2">
    <source>
        <dbReference type="ARBA" id="ARBA00022771"/>
    </source>
</evidence>
<feature type="region of interest" description="Disordered" evidence="4">
    <location>
        <begin position="1165"/>
        <end position="1205"/>
    </location>
</feature>
<reference evidence="6 7" key="1">
    <citation type="submission" date="2019-09" db="EMBL/GenBank/DDBJ databases">
        <title>A chromosome-level genome assembly of the Chinese tupelo Nyssa sinensis.</title>
        <authorList>
            <person name="Yang X."/>
            <person name="Kang M."/>
            <person name="Yang Y."/>
            <person name="Xiong H."/>
            <person name="Wang M."/>
            <person name="Zhang Z."/>
            <person name="Wang Z."/>
            <person name="Wu H."/>
            <person name="Ma T."/>
            <person name="Liu J."/>
            <person name="Xi Z."/>
        </authorList>
    </citation>
    <scope>NUCLEOTIDE SEQUENCE [LARGE SCALE GENOMIC DNA]</scope>
    <source>
        <strain evidence="6">J267</strain>
        <tissue evidence="6">Leaf</tissue>
    </source>
</reference>
<evidence type="ECO:0000256" key="4">
    <source>
        <dbReference type="SAM" id="MobiDB-lite"/>
    </source>
</evidence>
<keyword evidence="2" id="KW-0863">Zinc-finger</keyword>
<dbReference type="PANTHER" id="PTHR46524:SF7">
    <property type="entry name" value="CW-TYPE ZINC FINGER"/>
    <property type="match status" value="1"/>
</dbReference>
<dbReference type="PROSITE" id="PS51050">
    <property type="entry name" value="ZF_CW"/>
    <property type="match status" value="1"/>
</dbReference>
<dbReference type="InterPro" id="IPR056406">
    <property type="entry name" value="THD_CWZF3/5/7"/>
</dbReference>
<gene>
    <name evidence="6" type="ORF">F0562_029344</name>
</gene>
<keyword evidence="3" id="KW-0862">Zinc</keyword>
<feature type="region of interest" description="Disordered" evidence="4">
    <location>
        <begin position="438"/>
        <end position="505"/>
    </location>
</feature>
<organism evidence="6 7">
    <name type="scientific">Nyssa sinensis</name>
    <dbReference type="NCBI Taxonomy" id="561372"/>
    <lineage>
        <taxon>Eukaryota</taxon>
        <taxon>Viridiplantae</taxon>
        <taxon>Streptophyta</taxon>
        <taxon>Embryophyta</taxon>
        <taxon>Tracheophyta</taxon>
        <taxon>Spermatophyta</taxon>
        <taxon>Magnoliopsida</taxon>
        <taxon>eudicotyledons</taxon>
        <taxon>Gunneridae</taxon>
        <taxon>Pentapetalae</taxon>
        <taxon>asterids</taxon>
        <taxon>Cornales</taxon>
        <taxon>Nyssaceae</taxon>
        <taxon>Nyssa</taxon>
    </lineage>
</organism>
<feature type="domain" description="CW-type" evidence="5">
    <location>
        <begin position="630"/>
        <end position="683"/>
    </location>
</feature>
<dbReference type="InterPro" id="IPR011124">
    <property type="entry name" value="Znf_CW"/>
</dbReference>
<dbReference type="InterPro" id="IPR055300">
    <property type="entry name" value="CWZF3/5/7"/>
</dbReference>
<feature type="region of interest" description="Disordered" evidence="4">
    <location>
        <begin position="579"/>
        <end position="601"/>
    </location>
</feature>
<feature type="compositionally biased region" description="Polar residues" evidence="4">
    <location>
        <begin position="1008"/>
        <end position="1018"/>
    </location>
</feature>
<feature type="region of interest" description="Disordered" evidence="4">
    <location>
        <begin position="87"/>
        <end position="116"/>
    </location>
</feature>